<evidence type="ECO:0000313" key="4">
    <source>
        <dbReference type="Proteomes" id="UP000281553"/>
    </source>
</evidence>
<organism evidence="3 4">
    <name type="scientific">Dibothriocephalus latus</name>
    <name type="common">Fish tapeworm</name>
    <name type="synonym">Diphyllobothrium latum</name>
    <dbReference type="NCBI Taxonomy" id="60516"/>
    <lineage>
        <taxon>Eukaryota</taxon>
        <taxon>Metazoa</taxon>
        <taxon>Spiralia</taxon>
        <taxon>Lophotrochozoa</taxon>
        <taxon>Platyhelminthes</taxon>
        <taxon>Cestoda</taxon>
        <taxon>Eucestoda</taxon>
        <taxon>Diphyllobothriidea</taxon>
        <taxon>Diphyllobothriidae</taxon>
        <taxon>Dibothriocephalus</taxon>
    </lineage>
</organism>
<protein>
    <recommendedName>
        <fullName evidence="5">Secreted protein</fullName>
    </recommendedName>
</protein>
<keyword evidence="2" id="KW-0732">Signal</keyword>
<evidence type="ECO:0000256" key="1">
    <source>
        <dbReference type="SAM" id="MobiDB-lite"/>
    </source>
</evidence>
<feature type="chain" id="PRO_5018035178" description="Secreted protein" evidence="2">
    <location>
        <begin position="23"/>
        <end position="81"/>
    </location>
</feature>
<evidence type="ECO:0000256" key="2">
    <source>
        <dbReference type="SAM" id="SignalP"/>
    </source>
</evidence>
<reference evidence="3 4" key="1">
    <citation type="submission" date="2018-11" db="EMBL/GenBank/DDBJ databases">
        <authorList>
            <consortium name="Pathogen Informatics"/>
        </authorList>
    </citation>
    <scope>NUCLEOTIDE SEQUENCE [LARGE SCALE GENOMIC DNA]</scope>
</reference>
<proteinExistence type="predicted"/>
<dbReference type="Proteomes" id="UP000281553">
    <property type="component" value="Unassembled WGS sequence"/>
</dbReference>
<dbReference type="EMBL" id="UYRU01091984">
    <property type="protein sequence ID" value="VDN37913.1"/>
    <property type="molecule type" value="Genomic_DNA"/>
</dbReference>
<feature type="region of interest" description="Disordered" evidence="1">
    <location>
        <begin position="22"/>
        <end position="42"/>
    </location>
</feature>
<evidence type="ECO:0000313" key="3">
    <source>
        <dbReference type="EMBL" id="VDN37913.1"/>
    </source>
</evidence>
<feature type="signal peptide" evidence="2">
    <location>
        <begin position="1"/>
        <end position="22"/>
    </location>
</feature>
<name>A0A3P7NLI5_DIBLA</name>
<sequence length="81" mass="8361">MLSLASLFSALLVFFSLITSDAHPSTPVRPNVPEDGEDSQTDFAEASADVAGNYAQTAEGTSSAIALPPKYSDDDNVLAAA</sequence>
<dbReference type="AlphaFoldDB" id="A0A3P7NLI5"/>
<accession>A0A3P7NLI5</accession>
<evidence type="ECO:0008006" key="5">
    <source>
        <dbReference type="Google" id="ProtNLM"/>
    </source>
</evidence>
<keyword evidence="4" id="KW-1185">Reference proteome</keyword>
<gene>
    <name evidence="3" type="ORF">DILT_LOCUS17463</name>
</gene>